<protein>
    <submittedName>
        <fullName evidence="2">Uncharacterized protein</fullName>
    </submittedName>
</protein>
<sequence length="138" mass="15248">MEAKNMDVKNIEFACHSLNPKIVKELCVVMEKTDDAGDAKERVFEVKQSEACIFVPSPTPRKLGNKRSHPDWDDVGSVAIFSAEGGWKDGVQSKGLVSLVQRWVLNDGDQGLMCNPEKPGIYLTGPIQVQANHLVRLT</sequence>
<proteinExistence type="predicted"/>
<dbReference type="EMBL" id="CAJNDS010000957">
    <property type="protein sequence ID" value="CAE7241927.1"/>
    <property type="molecule type" value="Genomic_DNA"/>
</dbReference>
<dbReference type="EMBL" id="CAJNDS010002835">
    <property type="protein sequence ID" value="CAE7613605.1"/>
    <property type="molecule type" value="Genomic_DNA"/>
</dbReference>
<dbReference type="AlphaFoldDB" id="A0A812VDK0"/>
<dbReference type="Proteomes" id="UP000604046">
    <property type="component" value="Unassembled WGS sequence"/>
</dbReference>
<comment type="caution">
    <text evidence="2">The sequence shown here is derived from an EMBL/GenBank/DDBJ whole genome shotgun (WGS) entry which is preliminary data.</text>
</comment>
<evidence type="ECO:0000313" key="2">
    <source>
        <dbReference type="EMBL" id="CAE7613605.1"/>
    </source>
</evidence>
<keyword evidence="3" id="KW-1185">Reference proteome</keyword>
<accession>A0A812VDK0</accession>
<evidence type="ECO:0000313" key="1">
    <source>
        <dbReference type="EMBL" id="CAE7241927.1"/>
    </source>
</evidence>
<organism evidence="2 3">
    <name type="scientific">Symbiodinium natans</name>
    <dbReference type="NCBI Taxonomy" id="878477"/>
    <lineage>
        <taxon>Eukaryota</taxon>
        <taxon>Sar</taxon>
        <taxon>Alveolata</taxon>
        <taxon>Dinophyceae</taxon>
        <taxon>Suessiales</taxon>
        <taxon>Symbiodiniaceae</taxon>
        <taxon>Symbiodinium</taxon>
    </lineage>
</organism>
<evidence type="ECO:0000313" key="3">
    <source>
        <dbReference type="Proteomes" id="UP000604046"/>
    </source>
</evidence>
<gene>
    <name evidence="1" type="ORF">SNAT2548_LOCUS11012</name>
    <name evidence="2" type="ORF">SNAT2548_LOCUS34888</name>
</gene>
<reference evidence="2" key="1">
    <citation type="submission" date="2021-02" db="EMBL/GenBank/DDBJ databases">
        <authorList>
            <person name="Dougan E. K."/>
            <person name="Rhodes N."/>
            <person name="Thang M."/>
            <person name="Chan C."/>
        </authorList>
    </citation>
    <scope>NUCLEOTIDE SEQUENCE</scope>
</reference>
<name>A0A812VDK0_9DINO</name>